<keyword evidence="4 7" id="KW-0812">Transmembrane</keyword>
<dbReference type="EMBL" id="CP060696">
    <property type="protein sequence ID" value="QNO17460.1"/>
    <property type="molecule type" value="Genomic_DNA"/>
</dbReference>
<dbReference type="PROSITE" id="PS50928">
    <property type="entry name" value="ABC_TM1"/>
    <property type="match status" value="1"/>
</dbReference>
<dbReference type="Pfam" id="PF00528">
    <property type="entry name" value="BPD_transp_1"/>
    <property type="match status" value="1"/>
</dbReference>
<accession>A0A7G9WFJ8</accession>
<evidence type="ECO:0000256" key="2">
    <source>
        <dbReference type="ARBA" id="ARBA00022448"/>
    </source>
</evidence>
<dbReference type="KEGG" id="caml:H6X83_11020"/>
<comment type="subcellular location">
    <subcellularLocation>
        <location evidence="1 7">Cell membrane</location>
        <topology evidence="1 7">Multi-pass membrane protein</topology>
    </subcellularLocation>
</comment>
<proteinExistence type="inferred from homology"/>
<keyword evidence="10" id="KW-1185">Reference proteome</keyword>
<keyword evidence="5 7" id="KW-1133">Transmembrane helix</keyword>
<dbReference type="AlphaFoldDB" id="A0A7G9WFJ8"/>
<keyword evidence="3" id="KW-1003">Cell membrane</keyword>
<evidence type="ECO:0000313" key="9">
    <source>
        <dbReference type="EMBL" id="QNO17460.1"/>
    </source>
</evidence>
<dbReference type="PANTHER" id="PTHR30193:SF37">
    <property type="entry name" value="INNER MEMBRANE ABC TRANSPORTER PERMEASE PROTEIN YCJO"/>
    <property type="match status" value="1"/>
</dbReference>
<reference evidence="9 10" key="1">
    <citation type="submission" date="2020-08" db="EMBL/GenBank/DDBJ databases">
        <authorList>
            <person name="Ren C."/>
            <person name="Gu Y."/>
            <person name="Xu Y."/>
        </authorList>
    </citation>
    <scope>NUCLEOTIDE SEQUENCE [LARGE SCALE GENOMIC DNA]</scope>
    <source>
        <strain evidence="9 10">LBM18003</strain>
    </source>
</reference>
<protein>
    <submittedName>
        <fullName evidence="9">Sugar ABC transporter permease</fullName>
    </submittedName>
</protein>
<evidence type="ECO:0000256" key="7">
    <source>
        <dbReference type="RuleBase" id="RU363032"/>
    </source>
</evidence>
<feature type="transmembrane region" description="Helical" evidence="7">
    <location>
        <begin position="24"/>
        <end position="46"/>
    </location>
</feature>
<dbReference type="RefSeq" id="WP_212506530.1">
    <property type="nucleotide sequence ID" value="NZ_CP060696.1"/>
</dbReference>
<dbReference type="GO" id="GO:0005886">
    <property type="term" value="C:plasma membrane"/>
    <property type="evidence" value="ECO:0007669"/>
    <property type="project" value="UniProtKB-SubCell"/>
</dbReference>
<dbReference type="GO" id="GO:0055085">
    <property type="term" value="P:transmembrane transport"/>
    <property type="evidence" value="ECO:0007669"/>
    <property type="project" value="InterPro"/>
</dbReference>
<evidence type="ECO:0000256" key="3">
    <source>
        <dbReference type="ARBA" id="ARBA00022475"/>
    </source>
</evidence>
<dbReference type="SUPFAM" id="SSF161098">
    <property type="entry name" value="MetI-like"/>
    <property type="match status" value="1"/>
</dbReference>
<feature type="transmembrane region" description="Helical" evidence="7">
    <location>
        <begin position="248"/>
        <end position="267"/>
    </location>
</feature>
<evidence type="ECO:0000256" key="1">
    <source>
        <dbReference type="ARBA" id="ARBA00004651"/>
    </source>
</evidence>
<evidence type="ECO:0000256" key="6">
    <source>
        <dbReference type="ARBA" id="ARBA00023136"/>
    </source>
</evidence>
<dbReference type="InterPro" id="IPR051393">
    <property type="entry name" value="ABC_transporter_permease"/>
</dbReference>
<keyword evidence="6 7" id="KW-0472">Membrane</keyword>
<dbReference type="InterPro" id="IPR000515">
    <property type="entry name" value="MetI-like"/>
</dbReference>
<feature type="transmembrane region" description="Helical" evidence="7">
    <location>
        <begin position="273"/>
        <end position="293"/>
    </location>
</feature>
<dbReference type="Proteomes" id="UP000516046">
    <property type="component" value="Chromosome"/>
</dbReference>
<dbReference type="InterPro" id="IPR035906">
    <property type="entry name" value="MetI-like_sf"/>
</dbReference>
<gene>
    <name evidence="9" type="ORF">H6X83_11020</name>
</gene>
<sequence length="325" mass="36289">MGNTKHKSSSLAHSLRSIRGQQHLVTVVFMVVPLTLLVVFTVLPFIKMVQFSFFNMKYIGRQRFIGLQNYIDVFSRDDIFGALKLSFFYMAGAVIQMALALFLATILTSKLKGTGFFKGAIFFPYLVCGIAVGFIFKFFFTHGYVFDTLLTTIGFNLNNLPYWLKDTSVNNIALAGTSVWRYLGQNMVLFIGAMMSVDSEIYEAAEIDGANAWQKFWAVTMPGIKTMIVLNLILSISGSLSAFEPPYVITNGAFGTGTYFVIMDRIAHTNQKVGLASAMAVVLMGMIIIVTVIQKLASRFLLDEDETGRTFRERRAAKKRSHAVQ</sequence>
<dbReference type="PANTHER" id="PTHR30193">
    <property type="entry name" value="ABC TRANSPORTER PERMEASE PROTEIN"/>
    <property type="match status" value="1"/>
</dbReference>
<evidence type="ECO:0000256" key="5">
    <source>
        <dbReference type="ARBA" id="ARBA00022989"/>
    </source>
</evidence>
<evidence type="ECO:0000259" key="8">
    <source>
        <dbReference type="PROSITE" id="PS50928"/>
    </source>
</evidence>
<name>A0A7G9WFJ8_9FIRM</name>
<feature type="transmembrane region" description="Helical" evidence="7">
    <location>
        <begin position="87"/>
        <end position="108"/>
    </location>
</feature>
<keyword evidence="2 7" id="KW-0813">Transport</keyword>
<organism evidence="9 10">
    <name type="scientific">Caproicibacterium amylolyticum</name>
    <dbReference type="NCBI Taxonomy" id="2766537"/>
    <lineage>
        <taxon>Bacteria</taxon>
        <taxon>Bacillati</taxon>
        <taxon>Bacillota</taxon>
        <taxon>Clostridia</taxon>
        <taxon>Eubacteriales</taxon>
        <taxon>Oscillospiraceae</taxon>
        <taxon>Caproicibacterium</taxon>
    </lineage>
</organism>
<feature type="transmembrane region" description="Helical" evidence="7">
    <location>
        <begin position="120"/>
        <end position="140"/>
    </location>
</feature>
<evidence type="ECO:0000313" key="10">
    <source>
        <dbReference type="Proteomes" id="UP000516046"/>
    </source>
</evidence>
<dbReference type="CDD" id="cd06261">
    <property type="entry name" value="TM_PBP2"/>
    <property type="match status" value="1"/>
</dbReference>
<comment type="similarity">
    <text evidence="7">Belongs to the binding-protein-dependent transport system permease family.</text>
</comment>
<dbReference type="Gene3D" id="1.10.3720.10">
    <property type="entry name" value="MetI-like"/>
    <property type="match status" value="1"/>
</dbReference>
<feature type="domain" description="ABC transmembrane type-1" evidence="8">
    <location>
        <begin position="82"/>
        <end position="294"/>
    </location>
</feature>
<evidence type="ECO:0000256" key="4">
    <source>
        <dbReference type="ARBA" id="ARBA00022692"/>
    </source>
</evidence>